<comment type="caution">
    <text evidence="2">The sequence shown here is derived from an EMBL/GenBank/DDBJ whole genome shotgun (WGS) entry which is preliminary data.</text>
</comment>
<dbReference type="Gene3D" id="1.10.1200.10">
    <property type="entry name" value="ACP-like"/>
    <property type="match status" value="1"/>
</dbReference>
<keyword evidence="3" id="KW-1185">Reference proteome</keyword>
<evidence type="ECO:0000259" key="1">
    <source>
        <dbReference type="Pfam" id="PF00550"/>
    </source>
</evidence>
<proteinExistence type="predicted"/>
<dbReference type="SUPFAM" id="SSF53474">
    <property type="entry name" value="alpha/beta-Hydrolases"/>
    <property type="match status" value="1"/>
</dbReference>
<feature type="domain" description="Carrier" evidence="1">
    <location>
        <begin position="98"/>
        <end position="164"/>
    </location>
</feature>
<dbReference type="Proteomes" id="UP001165060">
    <property type="component" value="Unassembled WGS sequence"/>
</dbReference>
<dbReference type="InterPro" id="IPR036736">
    <property type="entry name" value="ACP-like_sf"/>
</dbReference>
<dbReference type="Pfam" id="PF00550">
    <property type="entry name" value="PP-binding"/>
    <property type="match status" value="1"/>
</dbReference>
<name>A0ABQ6NF56_9STRA</name>
<evidence type="ECO:0000313" key="2">
    <source>
        <dbReference type="EMBL" id="GMI58712.1"/>
    </source>
</evidence>
<gene>
    <name evidence="2" type="ORF">TeGR_g12785</name>
</gene>
<dbReference type="InterPro" id="IPR029058">
    <property type="entry name" value="AB_hydrolase_fold"/>
</dbReference>
<dbReference type="InterPro" id="IPR009081">
    <property type="entry name" value="PP-bd_ACP"/>
</dbReference>
<dbReference type="EMBL" id="BRYB01006484">
    <property type="protein sequence ID" value="GMI58712.1"/>
    <property type="molecule type" value="Genomic_DNA"/>
</dbReference>
<feature type="non-terminal residue" evidence="2">
    <location>
        <position position="1"/>
    </location>
</feature>
<protein>
    <recommendedName>
        <fullName evidence="1">Carrier domain-containing protein</fullName>
    </recommendedName>
</protein>
<dbReference type="Gene3D" id="3.40.50.1820">
    <property type="entry name" value="alpha/beta hydrolase"/>
    <property type="match status" value="1"/>
</dbReference>
<sequence length="545" mass="59764">NFLTVYSLLPPAGSDTAEFDAATVAAVKFDAALAEKSVAAYNGGIGAAQIAPETPVAAKSAELSHHDIAVKLTESAVMIKSMSSKLTAGSSGSSTRDTVRVAVAMVFGSEPSEDDDESLMAQGMDSLNAVRVISTIKSMLPANTATPNLAYFLAKPSIGDWVKLIDGSGDAAEDGPPVFVKHMVKGKDKTLPPLFLIHPMSGLSGAWNMFCKKYGNERDIYVIEHPHYTDSHPLYVPVGELGDVYVNALLKAVGDREFVLGSYSGGIVYSLEVLLQLRKRKRNPLMFFSVDGFSLWSPYQVAGLCLQLCPFPCCCCAGCFLCKPCCRSACQGKAKANMKAWDESEAPISMHMDREKFKNTDGTNFAKLPGGAPAPKDQVEDMYDFYRVGYPKDSKVLTDPHPGVKAKKFIDAIDEINEYAKTNYGDEWDAEKHAKMQHVSMENTIIFFGDTIMKPFQHDIPMVSYPVCRDLAHTKDFYDLATSGPKVIHSIDFELDPAYSQIFSRMPIPPVRNFLMHHNQCMVTPAFVDQLVPDVKQRVKEFGGK</sequence>
<accession>A0ABQ6NF56</accession>
<organism evidence="2 3">
    <name type="scientific">Tetraparma gracilis</name>
    <dbReference type="NCBI Taxonomy" id="2962635"/>
    <lineage>
        <taxon>Eukaryota</taxon>
        <taxon>Sar</taxon>
        <taxon>Stramenopiles</taxon>
        <taxon>Ochrophyta</taxon>
        <taxon>Bolidophyceae</taxon>
        <taxon>Parmales</taxon>
        <taxon>Triparmaceae</taxon>
        <taxon>Tetraparma</taxon>
    </lineage>
</organism>
<reference evidence="2 3" key="1">
    <citation type="journal article" date="2023" name="Commun. Biol.">
        <title>Genome analysis of Parmales, the sister group of diatoms, reveals the evolutionary specialization of diatoms from phago-mixotrophs to photoautotrophs.</title>
        <authorList>
            <person name="Ban H."/>
            <person name="Sato S."/>
            <person name="Yoshikawa S."/>
            <person name="Yamada K."/>
            <person name="Nakamura Y."/>
            <person name="Ichinomiya M."/>
            <person name="Sato N."/>
            <person name="Blanc-Mathieu R."/>
            <person name="Endo H."/>
            <person name="Kuwata A."/>
            <person name="Ogata H."/>
        </authorList>
    </citation>
    <scope>NUCLEOTIDE SEQUENCE [LARGE SCALE GENOMIC DNA]</scope>
</reference>
<evidence type="ECO:0000313" key="3">
    <source>
        <dbReference type="Proteomes" id="UP001165060"/>
    </source>
</evidence>